<sequence length="146" mass="16288">MIGIEVIRKAFLFLLLSFCTLTLIGCQAQHNEEMTLLDHVSSISISESEGYGGLNENFFISFREAETITALESILQHAKGTNADMTKEKPDYDIMIRYENGETHGLHLMLGDEGEESVFMYVGHEKDGYVVPPKDTNALRGMIAVP</sequence>
<dbReference type="EMBL" id="FOJW01000004">
    <property type="protein sequence ID" value="SFA95442.1"/>
    <property type="molecule type" value="Genomic_DNA"/>
</dbReference>
<reference evidence="2 3" key="1">
    <citation type="submission" date="2016-10" db="EMBL/GenBank/DDBJ databases">
        <authorList>
            <person name="de Groot N.N."/>
        </authorList>
    </citation>
    <scope>NUCLEOTIDE SEQUENCE [LARGE SCALE GENOMIC DNA]</scope>
    <source>
        <strain evidence="2 3">CGMCC 1.3702</strain>
    </source>
</reference>
<dbReference type="STRING" id="237679.SAMN04488072_104123"/>
<evidence type="ECO:0000313" key="2">
    <source>
        <dbReference type="EMBL" id="SFA95442.1"/>
    </source>
</evidence>
<dbReference type="InterPro" id="IPR058780">
    <property type="entry name" value="YhfM-like_dom"/>
</dbReference>
<evidence type="ECO:0000313" key="3">
    <source>
        <dbReference type="Proteomes" id="UP000198642"/>
    </source>
</evidence>
<name>A0A1I0X350_9BACI</name>
<accession>A0A1I0X350</accession>
<dbReference type="RefSeq" id="WP_090235333.1">
    <property type="nucleotide sequence ID" value="NZ_FOJW01000004.1"/>
</dbReference>
<protein>
    <recommendedName>
        <fullName evidence="1">YhfM-like domain-containing protein</fullName>
    </recommendedName>
</protein>
<organism evidence="2 3">
    <name type="scientific">Lentibacillus halodurans</name>
    <dbReference type="NCBI Taxonomy" id="237679"/>
    <lineage>
        <taxon>Bacteria</taxon>
        <taxon>Bacillati</taxon>
        <taxon>Bacillota</taxon>
        <taxon>Bacilli</taxon>
        <taxon>Bacillales</taxon>
        <taxon>Bacillaceae</taxon>
        <taxon>Lentibacillus</taxon>
    </lineage>
</organism>
<feature type="domain" description="YhfM-like" evidence="1">
    <location>
        <begin position="58"/>
        <end position="143"/>
    </location>
</feature>
<evidence type="ECO:0000259" key="1">
    <source>
        <dbReference type="Pfam" id="PF26353"/>
    </source>
</evidence>
<dbReference type="OrthoDB" id="2928335at2"/>
<dbReference type="Pfam" id="PF26353">
    <property type="entry name" value="YhfM"/>
    <property type="match status" value="1"/>
</dbReference>
<dbReference type="AlphaFoldDB" id="A0A1I0X350"/>
<dbReference type="Proteomes" id="UP000198642">
    <property type="component" value="Unassembled WGS sequence"/>
</dbReference>
<proteinExistence type="predicted"/>
<gene>
    <name evidence="2" type="ORF">SAMN04488072_104123</name>
</gene>
<keyword evidence="3" id="KW-1185">Reference proteome</keyword>